<keyword evidence="1" id="KW-1133">Transmembrane helix</keyword>
<dbReference type="EMBL" id="QMEY01000023">
    <property type="protein sequence ID" value="RBQ15367.1"/>
    <property type="molecule type" value="Genomic_DNA"/>
</dbReference>
<name>A0A366LNF8_9ACTN</name>
<feature type="transmembrane region" description="Helical" evidence="1">
    <location>
        <begin position="64"/>
        <end position="82"/>
    </location>
</feature>
<comment type="caution">
    <text evidence="2">The sequence shown here is derived from an EMBL/GenBank/DDBJ whole genome shotgun (WGS) entry which is preliminary data.</text>
</comment>
<evidence type="ECO:0000313" key="3">
    <source>
        <dbReference type="Proteomes" id="UP000253303"/>
    </source>
</evidence>
<protein>
    <recommendedName>
        <fullName evidence="4">ABC transporter permease</fullName>
    </recommendedName>
</protein>
<proteinExistence type="predicted"/>
<feature type="transmembrane region" description="Helical" evidence="1">
    <location>
        <begin position="149"/>
        <end position="174"/>
    </location>
</feature>
<feature type="transmembrane region" description="Helical" evidence="1">
    <location>
        <begin position="230"/>
        <end position="252"/>
    </location>
</feature>
<evidence type="ECO:0000256" key="1">
    <source>
        <dbReference type="SAM" id="Phobius"/>
    </source>
</evidence>
<dbReference type="RefSeq" id="WP_113985174.1">
    <property type="nucleotide sequence ID" value="NZ_QMEY01000023.1"/>
</dbReference>
<dbReference type="OrthoDB" id="3297477at2"/>
<keyword evidence="3" id="KW-1185">Reference proteome</keyword>
<organism evidence="2 3">
    <name type="scientific">Spongiactinospora rosea</name>
    <dbReference type="NCBI Taxonomy" id="2248750"/>
    <lineage>
        <taxon>Bacteria</taxon>
        <taxon>Bacillati</taxon>
        <taxon>Actinomycetota</taxon>
        <taxon>Actinomycetes</taxon>
        <taxon>Streptosporangiales</taxon>
        <taxon>Streptosporangiaceae</taxon>
        <taxon>Spongiactinospora</taxon>
    </lineage>
</organism>
<keyword evidence="1" id="KW-0472">Membrane</keyword>
<evidence type="ECO:0008006" key="4">
    <source>
        <dbReference type="Google" id="ProtNLM"/>
    </source>
</evidence>
<keyword evidence="1" id="KW-0812">Transmembrane</keyword>
<feature type="transmembrane region" description="Helical" evidence="1">
    <location>
        <begin position="21"/>
        <end position="44"/>
    </location>
</feature>
<gene>
    <name evidence="2" type="ORF">DP939_35255</name>
</gene>
<reference evidence="2 3" key="1">
    <citation type="submission" date="2018-06" db="EMBL/GenBank/DDBJ databases">
        <title>Sphaerisporangium craniellae sp. nov., isolated from a marine sponge in the South China Sea.</title>
        <authorList>
            <person name="Li L."/>
        </authorList>
    </citation>
    <scope>NUCLEOTIDE SEQUENCE [LARGE SCALE GENOMIC DNA]</scope>
    <source>
        <strain evidence="2 3">LHW63015</strain>
    </source>
</reference>
<sequence>MTAIGVFASEVTKARSVRSTYWTLIVGVLGSVVLGALVSATMVAAWDQLPRMQRALIDPVTLSLGGMDVAIVALAVFGALVITSEYGSRQIVGTLTAVPRRGLLLGGKALVVGLFGLVAGVVTVFASFFAGQSLLAAKDLQASLGDPGVFWTVARGALLLPLVALVALAVGTLVRSSAGTIAIMIGGIYLPGFVAMVLPKWPRENIYPFFPGAAVTNMINPGAESWARSATGASVILAGWVVVLLAAAVVALGRRDA</sequence>
<dbReference type="Proteomes" id="UP000253303">
    <property type="component" value="Unassembled WGS sequence"/>
</dbReference>
<feature type="transmembrane region" description="Helical" evidence="1">
    <location>
        <begin position="181"/>
        <end position="201"/>
    </location>
</feature>
<accession>A0A366LNF8</accession>
<evidence type="ECO:0000313" key="2">
    <source>
        <dbReference type="EMBL" id="RBQ15367.1"/>
    </source>
</evidence>
<feature type="transmembrane region" description="Helical" evidence="1">
    <location>
        <begin position="103"/>
        <end position="129"/>
    </location>
</feature>
<dbReference type="AlphaFoldDB" id="A0A366LNF8"/>